<evidence type="ECO:0000256" key="6">
    <source>
        <dbReference type="SAM" id="Phobius"/>
    </source>
</evidence>
<reference evidence="7 8" key="2">
    <citation type="submission" date="2021-10" db="EMBL/GenBank/DDBJ databases">
        <authorList>
            <person name="Piombo E."/>
        </authorList>
    </citation>
    <scope>NUCLEOTIDE SEQUENCE [LARGE SCALE GENOMIC DNA]</scope>
</reference>
<evidence type="ECO:0000256" key="3">
    <source>
        <dbReference type="ARBA" id="ARBA00022989"/>
    </source>
</evidence>
<keyword evidence="2 6" id="KW-0812">Transmembrane</keyword>
<name>A0A9N9VTX0_9HYPO</name>
<comment type="caution">
    <text evidence="7">The sequence shown here is derived from an EMBL/GenBank/DDBJ whole genome shotgun (WGS) entry which is preliminary data.</text>
</comment>
<dbReference type="AlphaFoldDB" id="A0A9N9VTX0"/>
<dbReference type="PANTHER" id="PTHR15549:SF33">
    <property type="entry name" value="MEMBRANE PROTEIN WSC4, PUTATIVE (AFU_ORTHOLOGUE AFUA_5G09020)-RELATED"/>
    <property type="match status" value="1"/>
</dbReference>
<evidence type="ECO:0000313" key="8">
    <source>
        <dbReference type="Proteomes" id="UP000775872"/>
    </source>
</evidence>
<comment type="subcellular location">
    <subcellularLocation>
        <location evidence="1">Membrane</location>
        <topology evidence="1">Single-pass membrane protein</topology>
    </subcellularLocation>
</comment>
<feature type="transmembrane region" description="Helical" evidence="6">
    <location>
        <begin position="175"/>
        <end position="197"/>
    </location>
</feature>
<evidence type="ECO:0000256" key="1">
    <source>
        <dbReference type="ARBA" id="ARBA00004167"/>
    </source>
</evidence>
<protein>
    <submittedName>
        <fullName evidence="7">Uncharacterized protein</fullName>
    </submittedName>
</protein>
<evidence type="ECO:0000313" key="7">
    <source>
        <dbReference type="EMBL" id="CAH0037977.1"/>
    </source>
</evidence>
<keyword evidence="3 6" id="KW-1133">Transmembrane helix</keyword>
<reference evidence="8" key="1">
    <citation type="submission" date="2019-06" db="EMBL/GenBank/DDBJ databases">
        <authorList>
            <person name="Broberg M."/>
        </authorList>
    </citation>
    <scope>NUCLEOTIDE SEQUENCE [LARGE SCALE GENOMIC DNA]</scope>
</reference>
<accession>A0A9N9VTX0</accession>
<dbReference type="EMBL" id="CABFOC020000002">
    <property type="protein sequence ID" value="CAH0037977.1"/>
    <property type="molecule type" value="Genomic_DNA"/>
</dbReference>
<dbReference type="Proteomes" id="UP000775872">
    <property type="component" value="Unassembled WGS sequence"/>
</dbReference>
<dbReference type="GO" id="GO:0016020">
    <property type="term" value="C:membrane"/>
    <property type="evidence" value="ECO:0007669"/>
    <property type="project" value="UniProtKB-SubCell"/>
</dbReference>
<gene>
    <name evidence="7" type="ORF">CSOL1703_00003130</name>
</gene>
<evidence type="ECO:0000256" key="4">
    <source>
        <dbReference type="ARBA" id="ARBA00023136"/>
    </source>
</evidence>
<dbReference type="InterPro" id="IPR051694">
    <property type="entry name" value="Immunoregulatory_rcpt-like"/>
</dbReference>
<feature type="compositionally biased region" description="Low complexity" evidence="5">
    <location>
        <begin position="133"/>
        <end position="148"/>
    </location>
</feature>
<dbReference type="GO" id="GO:0071944">
    <property type="term" value="C:cell periphery"/>
    <property type="evidence" value="ECO:0007669"/>
    <property type="project" value="UniProtKB-ARBA"/>
</dbReference>
<feature type="compositionally biased region" description="Low complexity" evidence="5">
    <location>
        <begin position="155"/>
        <end position="169"/>
    </location>
</feature>
<organism evidence="7 8">
    <name type="scientific">Clonostachys solani</name>
    <dbReference type="NCBI Taxonomy" id="160281"/>
    <lineage>
        <taxon>Eukaryota</taxon>
        <taxon>Fungi</taxon>
        <taxon>Dikarya</taxon>
        <taxon>Ascomycota</taxon>
        <taxon>Pezizomycotina</taxon>
        <taxon>Sordariomycetes</taxon>
        <taxon>Hypocreomycetidae</taxon>
        <taxon>Hypocreales</taxon>
        <taxon>Bionectriaceae</taxon>
        <taxon>Clonostachys</taxon>
    </lineage>
</organism>
<keyword evidence="8" id="KW-1185">Reference proteome</keyword>
<feature type="compositionally biased region" description="Basic and acidic residues" evidence="5">
    <location>
        <begin position="206"/>
        <end position="220"/>
    </location>
</feature>
<dbReference type="PANTHER" id="PTHR15549">
    <property type="entry name" value="PAIRED IMMUNOGLOBULIN-LIKE TYPE 2 RECEPTOR"/>
    <property type="match status" value="1"/>
</dbReference>
<sequence length="276" mass="29797">MANGPDEGFYSPGLRCPDGHTTAVSTTFGGEGNWQPIYSLVEGLKHRESKLTRLDSSFLFQNDGTSQSCIFTQTSTYYNQVDCYSVFSGNNWYEIPRTITNRGHGAGPVPYAAHVVVRAPIYQLNFQSSDLPSTNSATDTTTASTSDSTADKAAETSANSSASGASQSLSTGAQAGIGVSAGLAGFALIGAIIFFLLKRRRREQEKIGEPTQWDESKTETSDPTLVGSPPMSELHDQAKFELHGQAKIELHDQAKVEIGGEQRYEIQGQQKFELPA</sequence>
<proteinExistence type="predicted"/>
<keyword evidence="4 6" id="KW-0472">Membrane</keyword>
<feature type="region of interest" description="Disordered" evidence="5">
    <location>
        <begin position="131"/>
        <end position="169"/>
    </location>
</feature>
<feature type="region of interest" description="Disordered" evidence="5">
    <location>
        <begin position="206"/>
        <end position="232"/>
    </location>
</feature>
<evidence type="ECO:0000256" key="2">
    <source>
        <dbReference type="ARBA" id="ARBA00022692"/>
    </source>
</evidence>
<evidence type="ECO:0000256" key="5">
    <source>
        <dbReference type="SAM" id="MobiDB-lite"/>
    </source>
</evidence>
<dbReference type="CDD" id="cd12087">
    <property type="entry name" value="TM_EGFR-like"/>
    <property type="match status" value="1"/>
</dbReference>
<dbReference type="OrthoDB" id="5429716at2759"/>